<dbReference type="InterPro" id="IPR001607">
    <property type="entry name" value="Znf_UBP"/>
</dbReference>
<dbReference type="EMBL" id="VWRR01000012">
    <property type="protein sequence ID" value="KAF6002004.1"/>
    <property type="molecule type" value="Genomic_DNA"/>
</dbReference>
<feature type="compositionally biased region" description="Basic and acidic residues" evidence="2">
    <location>
        <begin position="537"/>
        <end position="547"/>
    </location>
</feature>
<dbReference type="Gene3D" id="3.90.70.10">
    <property type="entry name" value="Cysteine proteinases"/>
    <property type="match status" value="1"/>
</dbReference>
<evidence type="ECO:0000256" key="1">
    <source>
        <dbReference type="PROSITE-ProRule" id="PRU00502"/>
    </source>
</evidence>
<dbReference type="Gene3D" id="3.30.40.10">
    <property type="entry name" value="Zinc/RING finger domain, C3HC4 (zinc finger)"/>
    <property type="match status" value="2"/>
</dbReference>
<dbReference type="FunFam" id="3.30.40.10:FF:000396">
    <property type="entry name" value="Ubiquitin carboxyl-terminal hydrolase"/>
    <property type="match status" value="1"/>
</dbReference>
<dbReference type="GO" id="GO:0016579">
    <property type="term" value="P:protein deubiquitination"/>
    <property type="evidence" value="ECO:0007669"/>
    <property type="project" value="InterPro"/>
</dbReference>
<feature type="domain" description="UBP-type" evidence="3">
    <location>
        <begin position="196"/>
        <end position="313"/>
    </location>
</feature>
<keyword evidence="1" id="KW-0479">Metal-binding</keyword>
<sequence>MESVPELSMDCIEKEECSLCFEDLDSPGGVCVCLSCLQCFCAFRRHAQLHTKKTKHNLYANLQRIALKDEDLETQPSSSEASESAELEASTENGPTPQVVRTVDGYTISGTEALDVPVPPVRLEGIYDITNNCWVARPLMSTTAEVASVQQWEQARGAHTYAARDIDRWTVLAQRVFSAATMSHREQVQSWELQLQPCEHTLMVSRLEETQLDVPLTRSAAKCAACDLRENLWLCLSCGHLGCGRTHFDGTGGNNHAWEHYKSCGGSNADHAVAVKLGTITADGTADVHCYACDELRIDPDLERHLGAFGIDIHGEEKTEKSLIEMEIEQNIQLNMRDLGSISGEDNASLKRVMDPSSLGPELLTTGMRNMGNTCYLSSVLQCIYVLAFAQYRWYQEPHALPFPYLNESLDRHYLGCSASNALQCFECQMRKLADGLLSQRYWKRESGSQRIDQLETLTSATASSHERATTAKPVQEKQTQNDTFFGSWGCFIRCNRAQHQRLGCQTETVQVRQSIHSTRRCRSANAPEPGWTGSSRIRDKAAAGRP</sequence>
<dbReference type="SUPFAM" id="SSF54001">
    <property type="entry name" value="Cysteine proteinases"/>
    <property type="match status" value="1"/>
</dbReference>
<dbReference type="OrthoDB" id="361536at2759"/>
<reference evidence="4 5" key="1">
    <citation type="journal article" date="2020" name="J. Phycol.">
        <title>Comparative genome analysis reveals Cyanidiococcus gen. nov., a new extremophilic red algal genus sister to Cyanidioschyzon (Cyanidioschyzonaceae, Rhodophyta).</title>
        <authorList>
            <person name="Liu S.-L."/>
            <person name="Chiang Y.-R."/>
            <person name="Yoon H.S."/>
            <person name="Fu H.-Y."/>
        </authorList>
    </citation>
    <scope>NUCLEOTIDE SEQUENCE [LARGE SCALE GENOMIC DNA]</scope>
    <source>
        <strain evidence="4 5">THAL066</strain>
    </source>
</reference>
<evidence type="ECO:0000256" key="2">
    <source>
        <dbReference type="SAM" id="MobiDB-lite"/>
    </source>
</evidence>
<dbReference type="SUPFAM" id="SSF57850">
    <property type="entry name" value="RING/U-box"/>
    <property type="match status" value="2"/>
</dbReference>
<dbReference type="SMART" id="SM00290">
    <property type="entry name" value="ZnF_UBP"/>
    <property type="match status" value="2"/>
</dbReference>
<dbReference type="InterPro" id="IPR038765">
    <property type="entry name" value="Papain-like_cys_pep_sf"/>
</dbReference>
<name>A0A7J7IGZ2_9RHOD</name>
<keyword evidence="5" id="KW-1185">Reference proteome</keyword>
<evidence type="ECO:0000313" key="5">
    <source>
        <dbReference type="Proteomes" id="UP000530660"/>
    </source>
</evidence>
<accession>A0A7J7IGZ2</accession>
<dbReference type="Pfam" id="PF00443">
    <property type="entry name" value="UCH"/>
    <property type="match status" value="1"/>
</dbReference>
<dbReference type="GO" id="GO:0004843">
    <property type="term" value="F:cysteine-type deubiquitinase activity"/>
    <property type="evidence" value="ECO:0007669"/>
    <property type="project" value="InterPro"/>
</dbReference>
<evidence type="ECO:0000259" key="3">
    <source>
        <dbReference type="PROSITE" id="PS50271"/>
    </source>
</evidence>
<dbReference type="Pfam" id="PF02148">
    <property type="entry name" value="zf-UBP"/>
    <property type="match status" value="1"/>
</dbReference>
<feature type="region of interest" description="Disordered" evidence="2">
    <location>
        <begin position="71"/>
        <end position="100"/>
    </location>
</feature>
<dbReference type="PROSITE" id="PS50271">
    <property type="entry name" value="ZF_UBP"/>
    <property type="match status" value="1"/>
</dbReference>
<protein>
    <submittedName>
        <fullName evidence="4">Ubiquitin carboxyl-terminal hydrolase 13</fullName>
    </submittedName>
</protein>
<dbReference type="InterPro" id="IPR001394">
    <property type="entry name" value="Peptidase_C19_UCH"/>
</dbReference>
<dbReference type="Proteomes" id="UP000530660">
    <property type="component" value="Unassembled WGS sequence"/>
</dbReference>
<proteinExistence type="predicted"/>
<dbReference type="InterPro" id="IPR018200">
    <property type="entry name" value="USP_CS"/>
</dbReference>
<feature type="compositionally biased region" description="Low complexity" evidence="2">
    <location>
        <begin position="77"/>
        <end position="92"/>
    </location>
</feature>
<dbReference type="PROSITE" id="PS00972">
    <property type="entry name" value="USP_1"/>
    <property type="match status" value="1"/>
</dbReference>
<keyword evidence="1" id="KW-0862">Zinc</keyword>
<dbReference type="Pfam" id="PF17807">
    <property type="entry name" value="zf-UBP_var"/>
    <property type="match status" value="1"/>
</dbReference>
<keyword evidence="4" id="KW-0378">Hydrolase</keyword>
<comment type="caution">
    <text evidence="4">The sequence shown here is derived from an EMBL/GenBank/DDBJ whole genome shotgun (WGS) entry which is preliminary data.</text>
</comment>
<evidence type="ECO:0000313" key="4">
    <source>
        <dbReference type="EMBL" id="KAF6002004.1"/>
    </source>
</evidence>
<gene>
    <name evidence="4" type="primary">USP13_2</name>
    <name evidence="4" type="ORF">F1559_003052</name>
</gene>
<dbReference type="InterPro" id="IPR013083">
    <property type="entry name" value="Znf_RING/FYVE/PHD"/>
</dbReference>
<dbReference type="AlphaFoldDB" id="A0A7J7IGZ2"/>
<keyword evidence="1" id="KW-0863">Zinc-finger</keyword>
<dbReference type="InterPro" id="IPR041432">
    <property type="entry name" value="UBP13_Znf-UBP_var"/>
</dbReference>
<dbReference type="GO" id="GO:0008270">
    <property type="term" value="F:zinc ion binding"/>
    <property type="evidence" value="ECO:0007669"/>
    <property type="project" value="UniProtKB-KW"/>
</dbReference>
<organism evidence="4 5">
    <name type="scientific">Cyanidiococcus yangmingshanensis</name>
    <dbReference type="NCBI Taxonomy" id="2690220"/>
    <lineage>
        <taxon>Eukaryota</taxon>
        <taxon>Rhodophyta</taxon>
        <taxon>Bangiophyceae</taxon>
        <taxon>Cyanidiales</taxon>
        <taxon>Cyanidiaceae</taxon>
        <taxon>Cyanidiococcus</taxon>
    </lineage>
</organism>
<feature type="region of interest" description="Disordered" evidence="2">
    <location>
        <begin position="521"/>
        <end position="547"/>
    </location>
</feature>